<dbReference type="Pfam" id="PF13589">
    <property type="entry name" value="HATPase_c_3"/>
    <property type="match status" value="1"/>
</dbReference>
<gene>
    <name evidence="1" type="ORF">CJ030_MR7G016727</name>
</gene>
<keyword evidence="2" id="KW-1185">Reference proteome</keyword>
<name>A0A6A1UXN0_9ROSI</name>
<protein>
    <recommendedName>
        <fullName evidence="3">Structural maintenance of chromosomes flexible hinge domain-containing protein GMI1</fullName>
    </recommendedName>
</protein>
<sequence>MEPDMWYQRVKGKKRQLVELYNDEDDIDKVYKFKVLLPNGTSIGITVIDPGPEMPIGHFVSLVKDEYFRAWKLCESKRQKRCIDWKGARLYLEDVNGVKFRNTIKFENFKPHGCHILQLHDGSSEIADTFENMWDLTPDTDLLTELPEEYTFETAIADLIDNSLQAVWSNGENERRLISVKMVKNTISIFDTGPGMDGSDENSIVKWGKMGASLHRSSKGQAIGGKPPYLRPFFGMFGYGGPSASMHLGRHALVSSKRKSSRKVYTLHLEREALLSSSGSEFTWKTDGGMRDPLEDELGESPHGSFTKDLNFIFSSYFTDLQCDELSNSAKTITPIEFQVNGVHLAEIEGGEVATTNLHSCNGPEFVLQLHFSLKQANAAAKSPGSRASREANARLKCVYFPVIKGKERIDIILEKLKAEGCQIIENYETFSRVSIRRLGRLLPDARWALLPFMEFRHKKGDKAHILKRCYLRVKCFIGAVVAFLRNTDAGFNPTPSKTDLAHHSPFTTALKNFGSKLLEKESDVDVQIFRDNKMLTPLQLERQYQDWILQMHDYDLDTECGEDEPVIVVSPTNKKALGISSEVIRLHRVLKRKGETWKSGQKIKILKGACAGCHKNNVYATLEYFLLEGCHEDAGGETRILCRYVICAFDALKIPYLLTPLGVPDDNGCVLAVNFGDPSFDIRSSLSLPISVIDSGKCIAIENSEWGYILDKQQQSHSAIDLLSVKQCQELKIEGALLVDGPIHAGQAPPAEIVAVLRPANFISSGTSENLDQRYIVKSNLEMSMEVTYQKKEMSMEVKFTEAEDLQDARHIYSRRVTPSSCKGFHGLYIFPLGCNFPDLFQKAGVYKFLFSLSDSTCKDCAKRVEVKGSPKMGKWDLLTDEQKLPYSVRVGSCFRPFHLACFDIYDNRIPFTSTPELIIKLLVTEGAYVHIEKMKTRLSPDKFTLKIEDVLVESNNLDKIQPSYEATLVICSQDKFFSLSIPCQVTPGSVQLVKALPPIWENQLIPGCMVKELIFELCTRMGILERFKLKRQYKFPSLLSCTRLTVVMFDAYGNHISQGLEVQLEMEGLHLQDRIGLKRKVDYNGCMDLGGLLKVTAGYGSKKEDCETEKQGKVKSYSGIDTDTYKVYSEGVSLSVLCGHEVVFKQEYQTEKREMRISPNVPEFCPAGSELENIVFEIVNSEGNVDETIHDEKKYGKFHTLTVKSESFNTDDSIQYTFKHGRCTVSALPLPKKEGSFCFEASHSSHPELHLSVQVYLVEAPKMKFDEIQSPSSDGKIMLRPDSSSLQQVENFMVPMITIEKELEDEIHKIGMRIGILENALDMLNYRKAEIEQDLSQMQVNNPSYFPTKEELLNQIQSTNHSAAVVLCSLSEEFTFQERKNQFAEDIVGLVALLGTVSLDKLSRILAEYLGEDQMLAVVCRSFAAASAFETYEQNGEVHCRHALHAEASALGKSIDGRFLVVCLEAIRPYTGKFEGPQRKLALPYPTFSSGNVPTGFIGYAVNMIDLDVGHLHTKTAAGHGLRETLFYSLLGEVQVYETAGCMLEARQCIKHGAVSLDGGILKDNGVISLGYGNPLICFSVATPESESSTENLEIRKLMEENKLELRKIVNDIEKATRSRQKSLKKFKKKKEKSQNACKCPWHRFIGDMKGNDRLPQSYGKVPKLIEAS</sequence>
<evidence type="ECO:0000313" key="1">
    <source>
        <dbReference type="EMBL" id="KAB1205083.1"/>
    </source>
</evidence>
<proteinExistence type="predicted"/>
<dbReference type="OrthoDB" id="10036779at2759"/>
<dbReference type="PANTHER" id="PTHR33566:SF1">
    <property type="entry name" value="EN_SPM-LIKE TRANSPOSON-RELATED"/>
    <property type="match status" value="1"/>
</dbReference>
<evidence type="ECO:0000313" key="2">
    <source>
        <dbReference type="Proteomes" id="UP000516437"/>
    </source>
</evidence>
<evidence type="ECO:0008006" key="3">
    <source>
        <dbReference type="Google" id="ProtNLM"/>
    </source>
</evidence>
<dbReference type="SUPFAM" id="SSF55874">
    <property type="entry name" value="ATPase domain of HSP90 chaperone/DNA topoisomerase II/histidine kinase"/>
    <property type="match status" value="1"/>
</dbReference>
<accession>A0A6A1UXN0</accession>
<dbReference type="EMBL" id="RXIC02000025">
    <property type="protein sequence ID" value="KAB1205083.1"/>
    <property type="molecule type" value="Genomic_DNA"/>
</dbReference>
<dbReference type="InterPro" id="IPR036890">
    <property type="entry name" value="HATPase_C_sf"/>
</dbReference>
<dbReference type="PANTHER" id="PTHR33566">
    <property type="entry name" value="EN/SPM-LIKE TRANSPOSON-RELATED"/>
    <property type="match status" value="1"/>
</dbReference>
<organism evidence="1 2">
    <name type="scientific">Morella rubra</name>
    <name type="common">Chinese bayberry</name>
    <dbReference type="NCBI Taxonomy" id="262757"/>
    <lineage>
        <taxon>Eukaryota</taxon>
        <taxon>Viridiplantae</taxon>
        <taxon>Streptophyta</taxon>
        <taxon>Embryophyta</taxon>
        <taxon>Tracheophyta</taxon>
        <taxon>Spermatophyta</taxon>
        <taxon>Magnoliopsida</taxon>
        <taxon>eudicotyledons</taxon>
        <taxon>Gunneridae</taxon>
        <taxon>Pentapetalae</taxon>
        <taxon>rosids</taxon>
        <taxon>fabids</taxon>
        <taxon>Fagales</taxon>
        <taxon>Myricaceae</taxon>
        <taxon>Morella</taxon>
    </lineage>
</organism>
<dbReference type="Proteomes" id="UP000516437">
    <property type="component" value="Chromosome 7"/>
</dbReference>
<dbReference type="Gene3D" id="3.30.565.10">
    <property type="entry name" value="Histidine kinase-like ATPase, C-terminal domain"/>
    <property type="match status" value="1"/>
</dbReference>
<reference evidence="1 2" key="1">
    <citation type="journal article" date="2019" name="Plant Biotechnol. J.">
        <title>The red bayberry genome and genetic basis of sex determination.</title>
        <authorList>
            <person name="Jia H.M."/>
            <person name="Jia H.J."/>
            <person name="Cai Q.L."/>
            <person name="Wang Y."/>
            <person name="Zhao H.B."/>
            <person name="Yang W.F."/>
            <person name="Wang G.Y."/>
            <person name="Li Y.H."/>
            <person name="Zhan D.L."/>
            <person name="Shen Y.T."/>
            <person name="Niu Q.F."/>
            <person name="Chang L."/>
            <person name="Qiu J."/>
            <person name="Zhao L."/>
            <person name="Xie H.B."/>
            <person name="Fu W.Y."/>
            <person name="Jin J."/>
            <person name="Li X.W."/>
            <person name="Jiao Y."/>
            <person name="Zhou C.C."/>
            <person name="Tu T."/>
            <person name="Chai C.Y."/>
            <person name="Gao J.L."/>
            <person name="Fan L.J."/>
            <person name="van de Weg E."/>
            <person name="Wang J.Y."/>
            <person name="Gao Z.S."/>
        </authorList>
    </citation>
    <scope>NUCLEOTIDE SEQUENCE [LARGE SCALE GENOMIC DNA]</scope>
    <source>
        <tissue evidence="1">Leaves</tissue>
    </source>
</reference>
<comment type="caution">
    <text evidence="1">The sequence shown here is derived from an EMBL/GenBank/DDBJ whole genome shotgun (WGS) entry which is preliminary data.</text>
</comment>